<dbReference type="Proteomes" id="UP000178650">
    <property type="component" value="Unassembled WGS sequence"/>
</dbReference>
<feature type="domain" description="Sodium/calcium exchanger membrane region" evidence="6">
    <location>
        <begin position="177"/>
        <end position="316"/>
    </location>
</feature>
<feature type="transmembrane region" description="Helical" evidence="5">
    <location>
        <begin position="210"/>
        <end position="233"/>
    </location>
</feature>
<dbReference type="Pfam" id="PF01699">
    <property type="entry name" value="Na_Ca_ex"/>
    <property type="match status" value="2"/>
</dbReference>
<feature type="transmembrane region" description="Helical" evidence="5">
    <location>
        <begin position="245"/>
        <end position="266"/>
    </location>
</feature>
<reference evidence="7 8" key="1">
    <citation type="journal article" date="2016" name="Nat. Commun.">
        <title>Thousands of microbial genomes shed light on interconnected biogeochemical processes in an aquifer system.</title>
        <authorList>
            <person name="Anantharaman K."/>
            <person name="Brown C.T."/>
            <person name="Hug L.A."/>
            <person name="Sharon I."/>
            <person name="Castelle C.J."/>
            <person name="Probst A.J."/>
            <person name="Thomas B.C."/>
            <person name="Singh A."/>
            <person name="Wilkins M.J."/>
            <person name="Karaoz U."/>
            <person name="Brodie E.L."/>
            <person name="Williams K.H."/>
            <person name="Hubbard S.S."/>
            <person name="Banfield J.F."/>
        </authorList>
    </citation>
    <scope>NUCLEOTIDE SEQUENCE [LARGE SCALE GENOMIC DNA]</scope>
</reference>
<proteinExistence type="predicted"/>
<evidence type="ECO:0000256" key="2">
    <source>
        <dbReference type="ARBA" id="ARBA00022692"/>
    </source>
</evidence>
<feature type="transmembrane region" description="Helical" evidence="5">
    <location>
        <begin position="303"/>
        <end position="320"/>
    </location>
</feature>
<dbReference type="EMBL" id="MHPJ01000004">
    <property type="protein sequence ID" value="OGZ79344.1"/>
    <property type="molecule type" value="Genomic_DNA"/>
</dbReference>
<feature type="transmembrane region" description="Helical" evidence="5">
    <location>
        <begin position="6"/>
        <end position="26"/>
    </location>
</feature>
<keyword evidence="4 5" id="KW-0472">Membrane</keyword>
<protein>
    <recommendedName>
        <fullName evidence="6">Sodium/calcium exchanger membrane region domain-containing protein</fullName>
    </recommendedName>
</protein>
<dbReference type="PANTHER" id="PTHR10846">
    <property type="entry name" value="SODIUM/POTASSIUM/CALCIUM EXCHANGER"/>
    <property type="match status" value="1"/>
</dbReference>
<feature type="domain" description="Sodium/calcium exchanger membrane region" evidence="6">
    <location>
        <begin position="5"/>
        <end position="146"/>
    </location>
</feature>
<evidence type="ECO:0000256" key="5">
    <source>
        <dbReference type="SAM" id="Phobius"/>
    </source>
</evidence>
<name>A0A1G2IWW0_9BACT</name>
<feature type="transmembrane region" description="Helical" evidence="5">
    <location>
        <begin position="38"/>
        <end position="56"/>
    </location>
</feature>
<feature type="transmembrane region" description="Helical" evidence="5">
    <location>
        <begin position="129"/>
        <end position="146"/>
    </location>
</feature>
<gene>
    <name evidence="7" type="ORF">A2358_00045</name>
</gene>
<comment type="subcellular location">
    <subcellularLocation>
        <location evidence="1">Membrane</location>
        <topology evidence="1">Multi-pass membrane protein</topology>
    </subcellularLocation>
</comment>
<evidence type="ECO:0000313" key="8">
    <source>
        <dbReference type="Proteomes" id="UP000178650"/>
    </source>
</evidence>
<evidence type="ECO:0000259" key="6">
    <source>
        <dbReference type="Pfam" id="PF01699"/>
    </source>
</evidence>
<organism evidence="7 8">
    <name type="scientific">Candidatus Staskawiczbacteria bacterium RIFOXYB1_FULL_37_44</name>
    <dbReference type="NCBI Taxonomy" id="1802223"/>
    <lineage>
        <taxon>Bacteria</taxon>
        <taxon>Candidatus Staskawicziibacteriota</taxon>
    </lineage>
</organism>
<dbReference type="InterPro" id="IPR044880">
    <property type="entry name" value="NCX_ion-bd_dom_sf"/>
</dbReference>
<feature type="transmembrane region" description="Helical" evidence="5">
    <location>
        <begin position="272"/>
        <end position="291"/>
    </location>
</feature>
<evidence type="ECO:0000256" key="1">
    <source>
        <dbReference type="ARBA" id="ARBA00004141"/>
    </source>
</evidence>
<dbReference type="Gene3D" id="1.20.1420.30">
    <property type="entry name" value="NCX, central ion-binding region"/>
    <property type="match status" value="1"/>
</dbReference>
<dbReference type="InterPro" id="IPR004481">
    <property type="entry name" value="K/Na/Ca-exchanger"/>
</dbReference>
<dbReference type="STRING" id="1802223.A2358_00045"/>
<keyword evidence="2 5" id="KW-0812">Transmembrane</keyword>
<dbReference type="AlphaFoldDB" id="A0A1G2IWW0"/>
<feature type="transmembrane region" description="Helical" evidence="5">
    <location>
        <begin position="103"/>
        <end position="123"/>
    </location>
</feature>
<dbReference type="GO" id="GO:0008273">
    <property type="term" value="F:calcium, potassium:sodium antiporter activity"/>
    <property type="evidence" value="ECO:0007669"/>
    <property type="project" value="TreeGrafter"/>
</dbReference>
<dbReference type="GO" id="GO:0005886">
    <property type="term" value="C:plasma membrane"/>
    <property type="evidence" value="ECO:0007669"/>
    <property type="project" value="TreeGrafter"/>
</dbReference>
<feature type="transmembrane region" description="Helical" evidence="5">
    <location>
        <begin position="68"/>
        <end position="91"/>
    </location>
</feature>
<evidence type="ECO:0000256" key="4">
    <source>
        <dbReference type="ARBA" id="ARBA00023136"/>
    </source>
</evidence>
<dbReference type="PANTHER" id="PTHR10846:SF8">
    <property type="entry name" value="INNER MEMBRANE PROTEIN YRBG"/>
    <property type="match status" value="1"/>
</dbReference>
<feature type="transmembrane region" description="Helical" evidence="5">
    <location>
        <begin position="177"/>
        <end position="198"/>
    </location>
</feature>
<dbReference type="GO" id="GO:0005262">
    <property type="term" value="F:calcium channel activity"/>
    <property type="evidence" value="ECO:0007669"/>
    <property type="project" value="TreeGrafter"/>
</dbReference>
<keyword evidence="3 5" id="KW-1133">Transmembrane helix</keyword>
<evidence type="ECO:0000313" key="7">
    <source>
        <dbReference type="EMBL" id="OGZ79344.1"/>
    </source>
</evidence>
<comment type="caution">
    <text evidence="7">The sequence shown here is derived from an EMBL/GenBank/DDBJ whole genome shotgun (WGS) entry which is preliminary data.</text>
</comment>
<accession>A0A1G2IWW0</accession>
<evidence type="ECO:0000256" key="3">
    <source>
        <dbReference type="ARBA" id="ARBA00022989"/>
    </source>
</evidence>
<dbReference type="InterPro" id="IPR004837">
    <property type="entry name" value="NaCa_Exmemb"/>
</dbReference>
<sequence length="322" mass="35749">MIIEIAIFLVSIFLLSWLSSSFVKTVIDIAKYLRWREFIVAFFVMGFAASLPNLFVDLNAALQGLSDISFGDVIGGNLIDLTMIMAIVIFFSKDVVSTDSKMVQGSSIFTFLIAILPIFLIWTGKVTRIDGLILIFAFFVYAFWLFSKDGRFKKVYNRTKKESSLAPVRKYIFIKNIVKLILIILILLAASQGIIYAAQSFQKSLGVPLSLVGILIVALGNCFPEAYFGIVAGRKGEGWMIVGDMMGSVIVSATLVLGIVAVVAPFEIKDMSVFYTARIFTVIAAVLFLMFVRSGKKLTKKEAMLLLSVYIIFILVEVFIPK</sequence>
<dbReference type="GO" id="GO:0006874">
    <property type="term" value="P:intracellular calcium ion homeostasis"/>
    <property type="evidence" value="ECO:0007669"/>
    <property type="project" value="TreeGrafter"/>
</dbReference>